<feature type="compositionally biased region" description="Low complexity" evidence="4">
    <location>
        <begin position="170"/>
        <end position="180"/>
    </location>
</feature>
<dbReference type="SMART" id="SM00320">
    <property type="entry name" value="WD40"/>
    <property type="match status" value="5"/>
</dbReference>
<dbReference type="Gene3D" id="2.130.10.10">
    <property type="entry name" value="YVTN repeat-like/Quinoprotein amine dehydrogenase"/>
    <property type="match status" value="2"/>
</dbReference>
<keyword evidence="2" id="KW-0833">Ubl conjugation pathway</keyword>
<dbReference type="InterPro" id="IPR001680">
    <property type="entry name" value="WD40_rpt"/>
</dbReference>
<protein>
    <submittedName>
        <fullName evidence="5">Cell division cycle protein cdt2</fullName>
    </submittedName>
</protein>
<dbReference type="GO" id="GO:0051301">
    <property type="term" value="P:cell division"/>
    <property type="evidence" value="ECO:0007669"/>
    <property type="project" value="UniProtKB-KW"/>
</dbReference>
<organism evidence="5 6">
    <name type="scientific">Ceratocystis fimbriata CBS 114723</name>
    <dbReference type="NCBI Taxonomy" id="1035309"/>
    <lineage>
        <taxon>Eukaryota</taxon>
        <taxon>Fungi</taxon>
        <taxon>Dikarya</taxon>
        <taxon>Ascomycota</taxon>
        <taxon>Pezizomycotina</taxon>
        <taxon>Sordariomycetes</taxon>
        <taxon>Hypocreomycetidae</taxon>
        <taxon>Microascales</taxon>
        <taxon>Ceratocystidaceae</taxon>
        <taxon>Ceratocystis</taxon>
    </lineage>
</organism>
<feature type="compositionally biased region" description="Low complexity" evidence="4">
    <location>
        <begin position="14"/>
        <end position="34"/>
    </location>
</feature>
<keyword evidence="6" id="KW-1185">Reference proteome</keyword>
<feature type="region of interest" description="Disordered" evidence="4">
    <location>
        <begin position="1"/>
        <end position="96"/>
    </location>
</feature>
<evidence type="ECO:0000256" key="3">
    <source>
        <dbReference type="ARBA" id="ARBA00038344"/>
    </source>
</evidence>
<feature type="region of interest" description="Disordered" evidence="4">
    <location>
        <begin position="141"/>
        <end position="180"/>
    </location>
</feature>
<dbReference type="InterPro" id="IPR036322">
    <property type="entry name" value="WD40_repeat_dom_sf"/>
</dbReference>
<keyword evidence="5" id="KW-0132">Cell division</keyword>
<reference evidence="5 6" key="2">
    <citation type="journal article" date="2013" name="IMA Fungus">
        <title>IMA Genome-F 1: Ceratocystis fimbriata: Draft nuclear genome sequence for the plant pathogen, Ceratocystis fimbriata.</title>
        <authorList>
            <person name="Wilken P.M."/>
            <person name="Steenkamp E.T."/>
            <person name="Wingfield M.J."/>
            <person name="de Beer Z.W."/>
            <person name="Wingfield B.D."/>
        </authorList>
    </citation>
    <scope>NUCLEOTIDE SEQUENCE [LARGE SCALE GENOMIC DNA]</scope>
    <source>
        <strain evidence="5 6">CBS 114723</strain>
    </source>
</reference>
<sequence>MPQTNTNFSSSARSPSAEAGKSAAAAASPNQSSARPKKVASVTPKRFARFFTPRTTTRSSRKRNAAEVDEEEPIGSRSTKRQLFPAAVQQQRSDRSAAVSARDVEWELPCHSRPSTENHAGATIDADPSFGEDWMPYMSSPYLRHCRPQPSPGRSEGDDAEEHSLGSDQTPTKARPMAARRTMPAVPIKRAENISFRSRLLYKEFGDSRRFGRASMVARTLPYHSPFVTSLYSKPTHVWFLNDLTPRQETTIPFSMTTATCNGSKHMAFVGDSNGTVHGLEMHEDGFPQIARFWRAHENAITAIDTKGPYLATASGDRTARVVDFETGKTLVNLDPSNEALRDIRFRPSDPHVLMTSSRGGVISIFDIRHRQPTHALDCAEMTFVQWMPPRPIFPSVQVRHSKPIHTISRAYAFKDHQSNSPQSSITAVQWLPTRDHLIVSAGGSDASLTLWDSRYISRNNVAPLAHTDLPANDPYYTRNFGVTSLSLSSDGSRIYSTCRNSSIYAYSVPHLILGQAPELEPLDNSRLPHKGLNHRGLGPLFSLRHDDLGIDSFWIKSSIQPSAVTGSGDILAVGNSKLCPVVFNVDEKTIRAQRQCDDTRPRLFASSSYSNTDSPDTPSLPCIMNGVTLYIENQDGQTGNSETTSVAWQANGSLVATNDRGEVRFWHHDTEHPASLRAHDASSPVASNSWANVPQNLCALDSQEYGEMTSPIQLRRVKH</sequence>
<reference evidence="5 6" key="1">
    <citation type="journal article" date="2013" name="Fungal Biol.">
        <title>Analysis of microsatellite markers in the genome of the plant pathogen Ceratocystis fimbriata.</title>
        <authorList>
            <person name="Simpson M.C."/>
            <person name="Wilken P.M."/>
            <person name="Coetzee M.P."/>
            <person name="Wingfield M.J."/>
            <person name="Wingfield B.D."/>
        </authorList>
    </citation>
    <scope>NUCLEOTIDE SEQUENCE [LARGE SCALE GENOMIC DNA]</scope>
    <source>
        <strain evidence="5 6">CBS 114723</strain>
    </source>
</reference>
<accession>A0A2C5X5H0</accession>
<evidence type="ECO:0000313" key="6">
    <source>
        <dbReference type="Proteomes" id="UP000222788"/>
    </source>
</evidence>
<dbReference type="GO" id="GO:0043161">
    <property type="term" value="P:proteasome-mediated ubiquitin-dependent protein catabolic process"/>
    <property type="evidence" value="ECO:0007669"/>
    <property type="project" value="TreeGrafter"/>
</dbReference>
<dbReference type="PANTHER" id="PTHR22852">
    <property type="entry name" value="LETHAL 2 DENTICLELESS PROTEIN RETINOIC ACID-REGULATED NUCLEAR MATRIX-ASSOCIATED PROTEIN"/>
    <property type="match status" value="1"/>
</dbReference>
<feature type="compositionally biased region" description="Low complexity" evidence="4">
    <location>
        <begin position="43"/>
        <end position="58"/>
    </location>
</feature>
<dbReference type="GO" id="GO:0030674">
    <property type="term" value="F:protein-macromolecule adaptor activity"/>
    <property type="evidence" value="ECO:0007669"/>
    <property type="project" value="TreeGrafter"/>
</dbReference>
<dbReference type="AlphaFoldDB" id="A0A2C5X5H0"/>
<dbReference type="PANTHER" id="PTHR22852:SF0">
    <property type="entry name" value="DENTICLELESS PROTEIN HOMOLOG"/>
    <property type="match status" value="1"/>
</dbReference>
<dbReference type="OrthoDB" id="2096344at2759"/>
<keyword evidence="5" id="KW-0131">Cell cycle</keyword>
<dbReference type="SUPFAM" id="SSF50978">
    <property type="entry name" value="WD40 repeat-like"/>
    <property type="match status" value="1"/>
</dbReference>
<evidence type="ECO:0000256" key="1">
    <source>
        <dbReference type="ARBA" id="ARBA00004906"/>
    </source>
</evidence>
<dbReference type="Pfam" id="PF00400">
    <property type="entry name" value="WD40"/>
    <property type="match status" value="2"/>
</dbReference>
<evidence type="ECO:0000313" key="5">
    <source>
        <dbReference type="EMBL" id="PHH53124.1"/>
    </source>
</evidence>
<dbReference type="InterPro" id="IPR015943">
    <property type="entry name" value="WD40/YVTN_repeat-like_dom_sf"/>
</dbReference>
<gene>
    <name evidence="5" type="primary">cdt2</name>
    <name evidence="5" type="ORF">CFIMG_000742RA</name>
</gene>
<proteinExistence type="inferred from homology"/>
<dbReference type="STRING" id="1035309.A0A2C5X5H0"/>
<evidence type="ECO:0000256" key="4">
    <source>
        <dbReference type="SAM" id="MobiDB-lite"/>
    </source>
</evidence>
<comment type="caution">
    <text evidence="5">The sequence shown here is derived from an EMBL/GenBank/DDBJ whole genome shotgun (WGS) entry which is preliminary data.</text>
</comment>
<dbReference type="GO" id="GO:0005634">
    <property type="term" value="C:nucleus"/>
    <property type="evidence" value="ECO:0007669"/>
    <property type="project" value="TreeGrafter"/>
</dbReference>
<feature type="compositionally biased region" description="Polar residues" evidence="4">
    <location>
        <begin position="1"/>
        <end position="13"/>
    </location>
</feature>
<dbReference type="EMBL" id="APWK03000049">
    <property type="protein sequence ID" value="PHH53124.1"/>
    <property type="molecule type" value="Genomic_DNA"/>
</dbReference>
<dbReference type="InterPro" id="IPR051865">
    <property type="entry name" value="WD-repeat_CDT2_adapter"/>
</dbReference>
<comment type="pathway">
    <text evidence="1">Protein modification; protein ubiquitination.</text>
</comment>
<comment type="similarity">
    <text evidence="3">Belongs to the WD repeat cdt2 family.</text>
</comment>
<dbReference type="Proteomes" id="UP000222788">
    <property type="component" value="Unassembled WGS sequence"/>
</dbReference>
<name>A0A2C5X5H0_9PEZI</name>
<evidence type="ECO:0000256" key="2">
    <source>
        <dbReference type="ARBA" id="ARBA00022786"/>
    </source>
</evidence>